<accession>A0ABR3UZR7</accession>
<evidence type="ECO:0000256" key="1">
    <source>
        <dbReference type="SAM" id="MobiDB-lite"/>
    </source>
</evidence>
<reference evidence="2 3" key="1">
    <citation type="journal article" date="2024" name="Commun. Biol.">
        <title>Comparative genomic analysis of thermophilic fungi reveals convergent evolutionary adaptations and gene losses.</title>
        <authorList>
            <person name="Steindorff A.S."/>
            <person name="Aguilar-Pontes M.V."/>
            <person name="Robinson A.J."/>
            <person name="Andreopoulos B."/>
            <person name="LaButti K."/>
            <person name="Kuo A."/>
            <person name="Mondo S."/>
            <person name="Riley R."/>
            <person name="Otillar R."/>
            <person name="Haridas S."/>
            <person name="Lipzen A."/>
            <person name="Grimwood J."/>
            <person name="Schmutz J."/>
            <person name="Clum A."/>
            <person name="Reid I.D."/>
            <person name="Moisan M.C."/>
            <person name="Butler G."/>
            <person name="Nguyen T.T.M."/>
            <person name="Dewar K."/>
            <person name="Conant G."/>
            <person name="Drula E."/>
            <person name="Henrissat B."/>
            <person name="Hansel C."/>
            <person name="Singer S."/>
            <person name="Hutchinson M.I."/>
            <person name="de Vries R.P."/>
            <person name="Natvig D.O."/>
            <person name="Powell A.J."/>
            <person name="Tsang A."/>
            <person name="Grigoriev I.V."/>
        </authorList>
    </citation>
    <scope>NUCLEOTIDE SEQUENCE [LARGE SCALE GENOMIC DNA]</scope>
    <source>
        <strain evidence="2 3">ATCC 24622</strain>
    </source>
</reference>
<sequence length="194" mass="21203">MSRICARNGTATQCKASLCRKGEQRREKSPDAAVYKLHPANHRPGDYKEIGRQHRDRLRLTVVGGHSLCIFRKGVRAPPGVSSHLHPCADGDLGLLPQTARRRALPCSSPLHTKDPPPHPFPSPSSIHIEIDTPSPALIRAIPSRDQKPPIHSCLDAANSQSAPSSPHLLRAYPPTTDRAPQSRTRYSCYAGEA</sequence>
<protein>
    <submittedName>
        <fullName evidence="2">Uncharacterized protein</fullName>
    </submittedName>
</protein>
<feature type="region of interest" description="Disordered" evidence="1">
    <location>
        <begin position="146"/>
        <end position="194"/>
    </location>
</feature>
<proteinExistence type="predicted"/>
<dbReference type="EMBL" id="JAZHXJ010003534">
    <property type="protein sequence ID" value="KAL1835092.1"/>
    <property type="molecule type" value="Genomic_DNA"/>
</dbReference>
<evidence type="ECO:0000313" key="2">
    <source>
        <dbReference type="EMBL" id="KAL1835092.1"/>
    </source>
</evidence>
<comment type="caution">
    <text evidence="2">The sequence shown here is derived from an EMBL/GenBank/DDBJ whole genome shotgun (WGS) entry which is preliminary data.</text>
</comment>
<dbReference type="Proteomes" id="UP001586593">
    <property type="component" value="Unassembled WGS sequence"/>
</dbReference>
<evidence type="ECO:0000313" key="3">
    <source>
        <dbReference type="Proteomes" id="UP001586593"/>
    </source>
</evidence>
<name>A0ABR3UZR7_9PEZI</name>
<gene>
    <name evidence="2" type="ORF">VTK73DRAFT_6288</name>
</gene>
<keyword evidence="3" id="KW-1185">Reference proteome</keyword>
<organism evidence="2 3">
    <name type="scientific">Phialemonium thermophilum</name>
    <dbReference type="NCBI Taxonomy" id="223376"/>
    <lineage>
        <taxon>Eukaryota</taxon>
        <taxon>Fungi</taxon>
        <taxon>Dikarya</taxon>
        <taxon>Ascomycota</taxon>
        <taxon>Pezizomycotina</taxon>
        <taxon>Sordariomycetes</taxon>
        <taxon>Sordariomycetidae</taxon>
        <taxon>Cephalothecales</taxon>
        <taxon>Cephalothecaceae</taxon>
        <taxon>Phialemonium</taxon>
    </lineage>
</organism>